<reference evidence="12" key="1">
    <citation type="submission" date="2018-10" db="EMBL/GenBank/DDBJ databases">
        <title>Transcriptome assembly of Aceria tosichella (Wheat curl mite) Type 2.</title>
        <authorList>
            <person name="Scully E.D."/>
            <person name="Geib S.M."/>
            <person name="Palmer N.A."/>
            <person name="Gupta A.K."/>
            <person name="Sarath G."/>
            <person name="Tatineni S."/>
        </authorList>
    </citation>
    <scope>NUCLEOTIDE SEQUENCE</scope>
    <source>
        <strain evidence="12">LincolnNE</strain>
    </source>
</reference>
<dbReference type="GO" id="GO:0045259">
    <property type="term" value="C:proton-transporting ATP synthase complex"/>
    <property type="evidence" value="ECO:0007669"/>
    <property type="project" value="UniProtKB-KW"/>
</dbReference>
<proteinExistence type="inferred from homology"/>
<dbReference type="Gene3D" id="6.10.280.70">
    <property type="match status" value="1"/>
</dbReference>
<dbReference type="PIRSF" id="PIRSF005514">
    <property type="entry name" value="ATPase_F0_D_mt"/>
    <property type="match status" value="1"/>
</dbReference>
<sequence>MAAGRFAGSKVNWPKLLERFPMKDDANLSKLLTLKKNHEQYLRRLAALPEKAPAIDWAAYKSKLSPAFVDTIKQKYEAISIPYPKSNVDELINTADKELESKADHCKTQNMKIIAELEEEFKKLDAQRPIEEMTLQEYKQAYPDSGPSVPYPTPEPHDDDENSRKWRIYIERAEKGDKSLPKPVY</sequence>
<evidence type="ECO:0000256" key="4">
    <source>
        <dbReference type="ARBA" id="ARBA00022547"/>
    </source>
</evidence>
<dbReference type="AlphaFoldDB" id="A0A6G1SGM7"/>
<evidence type="ECO:0000256" key="1">
    <source>
        <dbReference type="ARBA" id="ARBA00004273"/>
    </source>
</evidence>
<evidence type="ECO:0000256" key="5">
    <source>
        <dbReference type="ARBA" id="ARBA00022781"/>
    </source>
</evidence>
<keyword evidence="8 10" id="KW-0496">Mitochondrion</keyword>
<comment type="subcellular location">
    <subcellularLocation>
        <location evidence="1 10">Mitochondrion inner membrane</location>
    </subcellularLocation>
</comment>
<protein>
    <recommendedName>
        <fullName evidence="10">ATP synthase subunit d, mitochondrial</fullName>
    </recommendedName>
</protein>
<keyword evidence="3 10" id="KW-0813">Transport</keyword>
<dbReference type="EMBL" id="GGYP01004748">
    <property type="protein sequence ID" value="MDE49519.1"/>
    <property type="molecule type" value="Transcribed_RNA"/>
</dbReference>
<dbReference type="GO" id="GO:0005743">
    <property type="term" value="C:mitochondrial inner membrane"/>
    <property type="evidence" value="ECO:0007669"/>
    <property type="project" value="UniProtKB-SubCell"/>
</dbReference>
<accession>A0A6G1SGM7</accession>
<evidence type="ECO:0000256" key="10">
    <source>
        <dbReference type="PIRNR" id="PIRNR005514"/>
    </source>
</evidence>
<dbReference type="GO" id="GO:0015986">
    <property type="term" value="P:proton motive force-driven ATP synthesis"/>
    <property type="evidence" value="ECO:0007669"/>
    <property type="project" value="UniProtKB-UniRule"/>
</dbReference>
<dbReference type="GO" id="GO:0015078">
    <property type="term" value="F:proton transmembrane transporter activity"/>
    <property type="evidence" value="ECO:0007669"/>
    <property type="project" value="InterPro"/>
</dbReference>
<dbReference type="InterPro" id="IPR036228">
    <property type="entry name" value="ATP_synth_F0_dsu_sf_mt"/>
</dbReference>
<keyword evidence="9 10" id="KW-0472">Membrane</keyword>
<evidence type="ECO:0000256" key="7">
    <source>
        <dbReference type="ARBA" id="ARBA00023065"/>
    </source>
</evidence>
<comment type="function">
    <text evidence="10">Mitochondrial membrane ATP synthase (F(1)F(0) ATP synthase or Complex V) produces ATP from ADP in the presence of a proton gradient across the membrane which is generated by electron transport complexes of the respiratory chain. F-type ATPases consist of two structural domains, F(1) - containing the extramembraneous catalytic core, and F(0) - containing the membrane proton channel, linked together by a central stalk and a peripheral stalk. During catalysis, ATP synthesis in the catalytic domain of F(1) is coupled via a rotary mechanism of the central stalk subunits to proton translocation.</text>
</comment>
<keyword evidence="4" id="KW-0138">CF(0)</keyword>
<evidence type="ECO:0000256" key="2">
    <source>
        <dbReference type="ARBA" id="ARBA00006842"/>
    </source>
</evidence>
<keyword evidence="6 10" id="KW-0999">Mitochondrion inner membrane</keyword>
<evidence type="ECO:0000313" key="12">
    <source>
        <dbReference type="EMBL" id="MDE49519.1"/>
    </source>
</evidence>
<organism evidence="12">
    <name type="scientific">Aceria tosichella</name>
    <name type="common">wheat curl mite</name>
    <dbReference type="NCBI Taxonomy" id="561515"/>
    <lineage>
        <taxon>Eukaryota</taxon>
        <taxon>Metazoa</taxon>
        <taxon>Ecdysozoa</taxon>
        <taxon>Arthropoda</taxon>
        <taxon>Chelicerata</taxon>
        <taxon>Arachnida</taxon>
        <taxon>Acari</taxon>
        <taxon>Acariformes</taxon>
        <taxon>Trombidiformes</taxon>
        <taxon>Prostigmata</taxon>
        <taxon>Eupodina</taxon>
        <taxon>Eriophyoidea</taxon>
        <taxon>Eriophyidae</taxon>
        <taxon>Eriophyinae</taxon>
        <taxon>Aceriini</taxon>
        <taxon>Aceria</taxon>
    </lineage>
</organism>
<evidence type="ECO:0000256" key="3">
    <source>
        <dbReference type="ARBA" id="ARBA00022448"/>
    </source>
</evidence>
<evidence type="ECO:0000256" key="9">
    <source>
        <dbReference type="ARBA" id="ARBA00023136"/>
    </source>
</evidence>
<gene>
    <name evidence="12" type="primary">ATPsyn-d_0</name>
    <name evidence="12" type="ORF">g.4282</name>
</gene>
<evidence type="ECO:0000256" key="6">
    <source>
        <dbReference type="ARBA" id="ARBA00022792"/>
    </source>
</evidence>
<evidence type="ECO:0000256" key="11">
    <source>
        <dbReference type="SAM" id="MobiDB-lite"/>
    </source>
</evidence>
<comment type="similarity">
    <text evidence="2 10">Belongs to the ATPase d subunit family.</text>
</comment>
<dbReference type="PANTHER" id="PTHR12700">
    <property type="entry name" value="ATP SYNTHASE SUBUNIT D, MITOCHONDRIAL"/>
    <property type="match status" value="1"/>
</dbReference>
<dbReference type="InterPro" id="IPR008689">
    <property type="entry name" value="ATP_synth_F0_dsu_mt"/>
</dbReference>
<keyword evidence="7 10" id="KW-0406">Ion transport</keyword>
<evidence type="ECO:0000256" key="8">
    <source>
        <dbReference type="ARBA" id="ARBA00023128"/>
    </source>
</evidence>
<keyword evidence="5 10" id="KW-0375">Hydrogen ion transport</keyword>
<feature type="region of interest" description="Disordered" evidence="11">
    <location>
        <begin position="132"/>
        <end position="166"/>
    </location>
</feature>
<dbReference type="Pfam" id="PF05873">
    <property type="entry name" value="Mt_ATP-synt_D"/>
    <property type="match status" value="1"/>
</dbReference>
<name>A0A6G1SGM7_9ACAR</name>
<dbReference type="SUPFAM" id="SSF161065">
    <property type="entry name" value="ATP synthase D chain-like"/>
    <property type="match status" value="1"/>
</dbReference>